<evidence type="ECO:0000313" key="2">
    <source>
        <dbReference type="EMBL" id="CAH8382014.1"/>
    </source>
</evidence>
<dbReference type="EMBL" id="CAKOAT010537376">
    <property type="protein sequence ID" value="CAH8382014.1"/>
    <property type="molecule type" value="Genomic_DNA"/>
</dbReference>
<protein>
    <recommendedName>
        <fullName evidence="1">F-box associated beta-propeller type 1 domain-containing protein</fullName>
    </recommendedName>
</protein>
<comment type="caution">
    <text evidence="2">The sequence shown here is derived from an EMBL/GenBank/DDBJ whole genome shotgun (WGS) entry which is preliminary data.</text>
</comment>
<gene>
    <name evidence="2" type="ORF">ERUC_LOCUS34497</name>
</gene>
<organism evidence="2 3">
    <name type="scientific">Eruca vesicaria subsp. sativa</name>
    <name type="common">Garden rocket</name>
    <name type="synonym">Eruca sativa</name>
    <dbReference type="NCBI Taxonomy" id="29727"/>
    <lineage>
        <taxon>Eukaryota</taxon>
        <taxon>Viridiplantae</taxon>
        <taxon>Streptophyta</taxon>
        <taxon>Embryophyta</taxon>
        <taxon>Tracheophyta</taxon>
        <taxon>Spermatophyta</taxon>
        <taxon>Magnoliopsida</taxon>
        <taxon>eudicotyledons</taxon>
        <taxon>Gunneridae</taxon>
        <taxon>Pentapetalae</taxon>
        <taxon>rosids</taxon>
        <taxon>malvids</taxon>
        <taxon>Brassicales</taxon>
        <taxon>Brassicaceae</taxon>
        <taxon>Brassiceae</taxon>
        <taxon>Eruca</taxon>
    </lineage>
</organism>
<dbReference type="Pfam" id="PF07734">
    <property type="entry name" value="FBA_1"/>
    <property type="match status" value="1"/>
</dbReference>
<accession>A0ABC8LEW3</accession>
<evidence type="ECO:0000313" key="3">
    <source>
        <dbReference type="Proteomes" id="UP001642260"/>
    </source>
</evidence>
<evidence type="ECO:0000259" key="1">
    <source>
        <dbReference type="Pfam" id="PF07734"/>
    </source>
</evidence>
<dbReference type="Proteomes" id="UP001642260">
    <property type="component" value="Unassembled WGS sequence"/>
</dbReference>
<reference evidence="2 3" key="1">
    <citation type="submission" date="2022-03" db="EMBL/GenBank/DDBJ databases">
        <authorList>
            <person name="Macdonald S."/>
            <person name="Ahmed S."/>
            <person name="Newling K."/>
        </authorList>
    </citation>
    <scope>NUCLEOTIDE SEQUENCE [LARGE SCALE GENOMIC DNA]</scope>
</reference>
<name>A0ABC8LEW3_ERUVS</name>
<dbReference type="InterPro" id="IPR006527">
    <property type="entry name" value="F-box-assoc_dom_typ1"/>
</dbReference>
<keyword evidence="3" id="KW-1185">Reference proteome</keyword>
<dbReference type="AlphaFoldDB" id="A0ABC8LEW3"/>
<proteinExistence type="predicted"/>
<sequence length="69" mass="8248">MDEEKKVVLCCDPCPWFRSIVYTFGEDFDYYSETSYVLTMQLYISPYIFSYVPSLIHIQQDRGDKRTES</sequence>
<feature type="domain" description="F-box associated beta-propeller type 1" evidence="1">
    <location>
        <begin position="1"/>
        <end position="58"/>
    </location>
</feature>